<accession>A0A820UDY5</accession>
<name>A0A820UDY5_9BILA</name>
<feature type="compositionally biased region" description="Polar residues" evidence="1">
    <location>
        <begin position="23"/>
        <end position="46"/>
    </location>
</feature>
<evidence type="ECO:0000256" key="1">
    <source>
        <dbReference type="SAM" id="MobiDB-lite"/>
    </source>
</evidence>
<proteinExistence type="predicted"/>
<reference evidence="2" key="1">
    <citation type="submission" date="2021-02" db="EMBL/GenBank/DDBJ databases">
        <authorList>
            <person name="Nowell W R."/>
        </authorList>
    </citation>
    <scope>NUCLEOTIDE SEQUENCE</scope>
</reference>
<organism evidence="2 3">
    <name type="scientific">Rotaria magnacalcarata</name>
    <dbReference type="NCBI Taxonomy" id="392030"/>
    <lineage>
        <taxon>Eukaryota</taxon>
        <taxon>Metazoa</taxon>
        <taxon>Spiralia</taxon>
        <taxon>Gnathifera</taxon>
        <taxon>Rotifera</taxon>
        <taxon>Eurotatoria</taxon>
        <taxon>Bdelloidea</taxon>
        <taxon>Philodinida</taxon>
        <taxon>Philodinidae</taxon>
        <taxon>Rotaria</taxon>
    </lineage>
</organism>
<feature type="compositionally biased region" description="Acidic residues" evidence="1">
    <location>
        <begin position="70"/>
        <end position="90"/>
    </location>
</feature>
<gene>
    <name evidence="2" type="ORF">OVN521_LOCUS39899</name>
</gene>
<comment type="caution">
    <text evidence="2">The sequence shown here is derived from an EMBL/GenBank/DDBJ whole genome shotgun (WGS) entry which is preliminary data.</text>
</comment>
<evidence type="ECO:0000313" key="2">
    <source>
        <dbReference type="EMBL" id="CAF4485642.1"/>
    </source>
</evidence>
<protein>
    <submittedName>
        <fullName evidence="2">Uncharacterized protein</fullName>
    </submittedName>
</protein>
<evidence type="ECO:0000313" key="3">
    <source>
        <dbReference type="Proteomes" id="UP000663866"/>
    </source>
</evidence>
<keyword evidence="3" id="KW-1185">Reference proteome</keyword>
<feature type="non-terminal residue" evidence="2">
    <location>
        <position position="1"/>
    </location>
</feature>
<dbReference type="AlphaFoldDB" id="A0A820UDY5"/>
<dbReference type="Proteomes" id="UP000663866">
    <property type="component" value="Unassembled WGS sequence"/>
</dbReference>
<feature type="region of interest" description="Disordered" evidence="1">
    <location>
        <begin position="1"/>
        <end position="100"/>
    </location>
</feature>
<sequence>MNDNLHKKFRRQNHVDQHYPSVHPTSTDFSHNNNNNDQIYFPSQLNGDHKNNTNKPANGNGPILSKNGGDDDDDDIVLVSDDDNDDDDDSVDKKSETKNTSVCFSEPTTYIADIPATFTETATTTATTIVTNDASSAKDLLEDIDR</sequence>
<dbReference type="EMBL" id="CAJOBG010051195">
    <property type="protein sequence ID" value="CAF4485642.1"/>
    <property type="molecule type" value="Genomic_DNA"/>
</dbReference>